<dbReference type="EC" id="2.4.-.-" evidence="2"/>
<accession>A0ABT5FJH5</accession>
<feature type="domain" description="Glycosyltransferase subfamily 4-like N-terminal" evidence="1">
    <location>
        <begin position="14"/>
        <end position="102"/>
    </location>
</feature>
<dbReference type="RefSeq" id="WP_272182351.1">
    <property type="nucleotide sequence ID" value="NZ_JAQOMS010000002.1"/>
</dbReference>
<name>A0ABT5FJH5_9GAMM</name>
<evidence type="ECO:0000313" key="3">
    <source>
        <dbReference type="Proteomes" id="UP001528411"/>
    </source>
</evidence>
<keyword evidence="2" id="KW-0808">Transferase</keyword>
<evidence type="ECO:0000313" key="2">
    <source>
        <dbReference type="EMBL" id="MDC2891347.1"/>
    </source>
</evidence>
<dbReference type="GO" id="GO:0016757">
    <property type="term" value="F:glycosyltransferase activity"/>
    <property type="evidence" value="ECO:0007669"/>
    <property type="project" value="UniProtKB-KW"/>
</dbReference>
<dbReference type="Gene3D" id="3.40.50.2000">
    <property type="entry name" value="Glycogen Phosphorylase B"/>
    <property type="match status" value="1"/>
</dbReference>
<dbReference type="InterPro" id="IPR028098">
    <property type="entry name" value="Glyco_trans_4-like_N"/>
</dbReference>
<dbReference type="Pfam" id="PF13439">
    <property type="entry name" value="Glyco_transf_4"/>
    <property type="match status" value="1"/>
</dbReference>
<sequence length="105" mass="12010">MNILHLRSEYLDNGPGTQPLKIAKEFLKRGHHSYFAGAKGIMEKYIIKDGFTFFEVPELSIKKRDIISVLIATKKIRKILKQENIDVVHSHNAACSFIAFLRVVL</sequence>
<dbReference type="EMBL" id="JAQOMS010000002">
    <property type="protein sequence ID" value="MDC2891347.1"/>
    <property type="molecule type" value="Genomic_DNA"/>
</dbReference>
<dbReference type="SUPFAM" id="SSF53756">
    <property type="entry name" value="UDP-Glycosyltransferase/glycogen phosphorylase"/>
    <property type="match status" value="1"/>
</dbReference>
<protein>
    <submittedName>
        <fullName evidence="2">Glycosyltransferase</fullName>
        <ecNumber evidence="2">2.4.-.-</ecNumber>
    </submittedName>
</protein>
<proteinExistence type="predicted"/>
<reference evidence="2 3" key="1">
    <citation type="submission" date="2023-01" db="EMBL/GenBank/DDBJ databases">
        <title>Psychrosphaera sp. nov., isolated from marine algae.</title>
        <authorList>
            <person name="Bayburt H."/>
            <person name="Choi B.J."/>
            <person name="Kim J.M."/>
            <person name="Choi D.G."/>
            <person name="Jeon C.O."/>
        </authorList>
    </citation>
    <scope>NUCLEOTIDE SEQUENCE [LARGE SCALE GENOMIC DNA]</scope>
    <source>
        <strain evidence="2 3">G1-22</strain>
    </source>
</reference>
<evidence type="ECO:0000259" key="1">
    <source>
        <dbReference type="Pfam" id="PF13439"/>
    </source>
</evidence>
<dbReference type="Proteomes" id="UP001528411">
    <property type="component" value="Unassembled WGS sequence"/>
</dbReference>
<comment type="caution">
    <text evidence="2">The sequence shown here is derived from an EMBL/GenBank/DDBJ whole genome shotgun (WGS) entry which is preliminary data.</text>
</comment>
<organism evidence="2 3">
    <name type="scientific">Psychrosphaera algicola</name>
    <dbReference type="NCBI Taxonomy" id="3023714"/>
    <lineage>
        <taxon>Bacteria</taxon>
        <taxon>Pseudomonadati</taxon>
        <taxon>Pseudomonadota</taxon>
        <taxon>Gammaproteobacteria</taxon>
        <taxon>Alteromonadales</taxon>
        <taxon>Pseudoalteromonadaceae</taxon>
        <taxon>Psychrosphaera</taxon>
    </lineage>
</organism>
<keyword evidence="2" id="KW-0328">Glycosyltransferase</keyword>
<keyword evidence="3" id="KW-1185">Reference proteome</keyword>
<gene>
    <name evidence="2" type="ORF">PN838_24615</name>
</gene>